<dbReference type="HAMAP" id="MF_01228">
    <property type="entry name" value="Met_tRNA_synth_type2"/>
    <property type="match status" value="1"/>
</dbReference>
<dbReference type="SUPFAM" id="SSF47323">
    <property type="entry name" value="Anticodon-binding domain of a subclass of class I aminoacyl-tRNA synthetases"/>
    <property type="match status" value="1"/>
</dbReference>
<dbReference type="NCBIfam" id="NF008900">
    <property type="entry name" value="PRK12267.1"/>
    <property type="match status" value="1"/>
</dbReference>
<dbReference type="InterPro" id="IPR014729">
    <property type="entry name" value="Rossmann-like_a/b/a_fold"/>
</dbReference>
<evidence type="ECO:0000259" key="9">
    <source>
        <dbReference type="Pfam" id="PF19303"/>
    </source>
</evidence>
<evidence type="ECO:0000313" key="11">
    <source>
        <dbReference type="Proteomes" id="UP000176634"/>
    </source>
</evidence>
<proteinExistence type="inferred from homology"/>
<dbReference type="PANTHER" id="PTHR43326:SF1">
    <property type="entry name" value="METHIONINE--TRNA LIGASE, MITOCHONDRIAL"/>
    <property type="match status" value="1"/>
</dbReference>
<protein>
    <recommendedName>
        <fullName evidence="7">Methionine--tRNA ligase</fullName>
        <ecNumber evidence="7">6.1.1.10</ecNumber>
    </recommendedName>
    <alternativeName>
        <fullName evidence="7">Methionyl-tRNA synthetase</fullName>
        <shortName evidence="7">MetRS</shortName>
    </alternativeName>
</protein>
<sequence>MQDKYYLTTAIPYANADPHIGFALEILYTDVMARYQRLLGKDVYFLTGTDEHGQKMLKTAKELNRTVEDFSAEKSARFLKLADEWNISNNDFIRTTEDRHMKSAQEFWKQSLATGDIYKKSYTGLYCVGCESFKLETDLVDGKCPDHNKVPETLSEENYFFKLSKYQEPLQFLFEKNPEFVYPEHRFKEMKNILKNGLEDVSISRVKEKLPWGVAVPDDETQVMYVWFDALTNYITALGWGSADDKLFKTYWPANAHVIGKEINRFHSLLWPAMLMSAGVDLPKQIAVHGWITVDGQKMSKSVGNVIDPLELVEKYPLEAVRYFLMREIQFDNDGDFSYKKFDERYEADLANGLGNLTNRVLVMVEKYCDSVIPETTEVNQEMVDFLNNTIYKDYKNYMDAWRFDRALESVWKFISYSDQMISDRQPWAMMKAGKEVEVKNMLHHLAEGLRHVAVMIWPIMPETSEKLLSQLGLNVGTELAKPLSELQNWVQLIVGNKIAKPEQLFPRLNKPEV</sequence>
<comment type="catalytic activity">
    <reaction evidence="6 7">
        <text>tRNA(Met) + L-methionine + ATP = L-methionyl-tRNA(Met) + AMP + diphosphate</text>
        <dbReference type="Rhea" id="RHEA:13481"/>
        <dbReference type="Rhea" id="RHEA-COMP:9667"/>
        <dbReference type="Rhea" id="RHEA-COMP:9698"/>
        <dbReference type="ChEBI" id="CHEBI:30616"/>
        <dbReference type="ChEBI" id="CHEBI:33019"/>
        <dbReference type="ChEBI" id="CHEBI:57844"/>
        <dbReference type="ChEBI" id="CHEBI:78442"/>
        <dbReference type="ChEBI" id="CHEBI:78530"/>
        <dbReference type="ChEBI" id="CHEBI:456215"/>
        <dbReference type="EC" id="6.1.1.10"/>
    </reaction>
</comment>
<keyword evidence="4 7" id="KW-0648">Protein biosynthesis</keyword>
<evidence type="ECO:0000313" key="10">
    <source>
        <dbReference type="EMBL" id="OGH93339.1"/>
    </source>
</evidence>
<feature type="binding site" evidence="7">
    <location>
        <position position="144"/>
    </location>
    <ligand>
        <name>Zn(2+)</name>
        <dbReference type="ChEBI" id="CHEBI:29105"/>
    </ligand>
</feature>
<dbReference type="Gene3D" id="2.170.220.10">
    <property type="match status" value="1"/>
</dbReference>
<feature type="domain" description="Methionyl-tRNA synthetase anticodon-binding" evidence="9">
    <location>
        <begin position="376"/>
        <end position="510"/>
    </location>
</feature>
<evidence type="ECO:0000256" key="6">
    <source>
        <dbReference type="ARBA" id="ARBA00047364"/>
    </source>
</evidence>
<feature type="binding site" evidence="7">
    <location>
        <position position="127"/>
    </location>
    <ligand>
        <name>Zn(2+)</name>
        <dbReference type="ChEBI" id="CHEBI:29105"/>
    </ligand>
</feature>
<comment type="similarity">
    <text evidence="7">Belongs to the class-I aminoacyl-tRNA synthetase family. MetG type 2A subfamily.</text>
</comment>
<dbReference type="Gene3D" id="1.10.730.10">
    <property type="entry name" value="Isoleucyl-tRNA Synthetase, Domain 1"/>
    <property type="match status" value="1"/>
</dbReference>
<comment type="caution">
    <text evidence="10">The sequence shown here is derived from an EMBL/GenBank/DDBJ whole genome shotgun (WGS) entry which is preliminary data.</text>
</comment>
<dbReference type="InterPro" id="IPR023457">
    <property type="entry name" value="Met-tRNA_synth_2"/>
</dbReference>
<dbReference type="CDD" id="cd07957">
    <property type="entry name" value="Anticodon_Ia_Met"/>
    <property type="match status" value="1"/>
</dbReference>
<name>A0A1F6PB04_9BACT</name>
<feature type="domain" description="Methionyl/Leucyl tRNA synthetase" evidence="8">
    <location>
        <begin position="136"/>
        <end position="362"/>
    </location>
</feature>
<dbReference type="STRING" id="1798705.A2563_01890"/>
<dbReference type="AlphaFoldDB" id="A0A1F6PB04"/>
<dbReference type="InterPro" id="IPR015413">
    <property type="entry name" value="Methionyl/Leucyl_tRNA_Synth"/>
</dbReference>
<keyword evidence="2 7" id="KW-0547">Nucleotide-binding</keyword>
<keyword evidence="3 7" id="KW-0067">ATP-binding</keyword>
<keyword evidence="7" id="KW-0862">Zinc</keyword>
<dbReference type="Pfam" id="PF19303">
    <property type="entry name" value="Anticodon_3"/>
    <property type="match status" value="1"/>
</dbReference>
<dbReference type="EMBL" id="MFRA01000001">
    <property type="protein sequence ID" value="OGH93339.1"/>
    <property type="molecule type" value="Genomic_DNA"/>
</dbReference>
<keyword evidence="5 7" id="KW-0030">Aminoacyl-tRNA synthetase</keyword>
<evidence type="ECO:0000256" key="2">
    <source>
        <dbReference type="ARBA" id="ARBA00022741"/>
    </source>
</evidence>
<accession>A0A1F6PB04</accession>
<dbReference type="SUPFAM" id="SSF52374">
    <property type="entry name" value="Nucleotidylyl transferase"/>
    <property type="match status" value="1"/>
</dbReference>
<dbReference type="GO" id="GO:0005737">
    <property type="term" value="C:cytoplasm"/>
    <property type="evidence" value="ECO:0007669"/>
    <property type="project" value="UniProtKB-SubCell"/>
</dbReference>
<dbReference type="InterPro" id="IPR033911">
    <property type="entry name" value="MetRS_core"/>
</dbReference>
<comment type="function">
    <text evidence="7">Is required not only for elongation of protein synthesis but also for the initiation of all mRNA translation through initiator tRNA(fMet) aminoacylation.</text>
</comment>
<evidence type="ECO:0000259" key="8">
    <source>
        <dbReference type="Pfam" id="PF09334"/>
    </source>
</evidence>
<feature type="short sequence motif" description="'KMSKS' region" evidence="7">
    <location>
        <begin position="298"/>
        <end position="302"/>
    </location>
</feature>
<comment type="cofactor">
    <cofactor evidence="7">
        <name>Zn(2+)</name>
        <dbReference type="ChEBI" id="CHEBI:29105"/>
    </cofactor>
    <text evidence="7">Binds 1 zinc ion per subunit.</text>
</comment>
<keyword evidence="1 7" id="KW-0436">Ligase</keyword>
<feature type="binding site" evidence="7">
    <location>
        <position position="130"/>
    </location>
    <ligand>
        <name>Zn(2+)</name>
        <dbReference type="ChEBI" id="CHEBI:29105"/>
    </ligand>
</feature>
<dbReference type="FunFam" id="2.170.220.10:FF:000001">
    <property type="entry name" value="methionine--tRNA ligase, mitochondrial"/>
    <property type="match status" value="1"/>
</dbReference>
<dbReference type="Proteomes" id="UP000176634">
    <property type="component" value="Unassembled WGS sequence"/>
</dbReference>
<evidence type="ECO:0000256" key="1">
    <source>
        <dbReference type="ARBA" id="ARBA00022598"/>
    </source>
</evidence>
<organism evidence="10 11">
    <name type="scientific">Candidatus Magasanikbacteria bacterium RIFOXYD1_FULL_40_23</name>
    <dbReference type="NCBI Taxonomy" id="1798705"/>
    <lineage>
        <taxon>Bacteria</taxon>
        <taxon>Candidatus Magasanikiibacteriota</taxon>
    </lineage>
</organism>
<keyword evidence="7" id="KW-0963">Cytoplasm</keyword>
<dbReference type="Gene3D" id="3.40.50.620">
    <property type="entry name" value="HUPs"/>
    <property type="match status" value="1"/>
</dbReference>
<feature type="binding site" evidence="7">
    <location>
        <position position="147"/>
    </location>
    <ligand>
        <name>Zn(2+)</name>
        <dbReference type="ChEBI" id="CHEBI:29105"/>
    </ligand>
</feature>
<comment type="subcellular location">
    <subcellularLocation>
        <location evidence="7">Cytoplasm</location>
    </subcellularLocation>
</comment>
<evidence type="ECO:0000256" key="7">
    <source>
        <dbReference type="HAMAP-Rule" id="MF_01228"/>
    </source>
</evidence>
<dbReference type="InterPro" id="IPR041872">
    <property type="entry name" value="Anticodon_Met"/>
</dbReference>
<dbReference type="GO" id="GO:0004825">
    <property type="term" value="F:methionine-tRNA ligase activity"/>
    <property type="evidence" value="ECO:0007669"/>
    <property type="project" value="UniProtKB-UniRule"/>
</dbReference>
<dbReference type="GO" id="GO:0046872">
    <property type="term" value="F:metal ion binding"/>
    <property type="evidence" value="ECO:0007669"/>
    <property type="project" value="UniProtKB-KW"/>
</dbReference>
<keyword evidence="7" id="KW-0479">Metal-binding</keyword>
<evidence type="ECO:0000256" key="3">
    <source>
        <dbReference type="ARBA" id="ARBA00022840"/>
    </source>
</evidence>
<evidence type="ECO:0000256" key="4">
    <source>
        <dbReference type="ARBA" id="ARBA00022917"/>
    </source>
</evidence>
<dbReference type="PANTHER" id="PTHR43326">
    <property type="entry name" value="METHIONYL-TRNA SYNTHETASE"/>
    <property type="match status" value="1"/>
</dbReference>
<evidence type="ECO:0000256" key="5">
    <source>
        <dbReference type="ARBA" id="ARBA00023146"/>
    </source>
</evidence>
<dbReference type="EC" id="6.1.1.10" evidence="7"/>
<dbReference type="InterPro" id="IPR009080">
    <property type="entry name" value="tRNAsynth_Ia_anticodon-bd"/>
</dbReference>
<gene>
    <name evidence="7" type="primary">metG</name>
    <name evidence="10" type="ORF">A2563_01890</name>
</gene>
<comment type="caution">
    <text evidence="7">Lacks conserved residue(s) required for the propagation of feature annotation.</text>
</comment>
<dbReference type="CDD" id="cd00814">
    <property type="entry name" value="MetRS_core"/>
    <property type="match status" value="1"/>
</dbReference>
<dbReference type="Pfam" id="PF09334">
    <property type="entry name" value="tRNA-synt_1g"/>
    <property type="match status" value="1"/>
</dbReference>
<dbReference type="GO" id="GO:0006431">
    <property type="term" value="P:methionyl-tRNA aminoacylation"/>
    <property type="evidence" value="ECO:0007669"/>
    <property type="project" value="UniProtKB-UniRule"/>
</dbReference>
<dbReference type="PRINTS" id="PR01041">
    <property type="entry name" value="TRNASYNTHMET"/>
</dbReference>
<reference evidence="10 11" key="1">
    <citation type="journal article" date="2016" name="Nat. Commun.">
        <title>Thousands of microbial genomes shed light on interconnected biogeochemical processes in an aquifer system.</title>
        <authorList>
            <person name="Anantharaman K."/>
            <person name="Brown C.T."/>
            <person name="Hug L.A."/>
            <person name="Sharon I."/>
            <person name="Castelle C.J."/>
            <person name="Probst A.J."/>
            <person name="Thomas B.C."/>
            <person name="Singh A."/>
            <person name="Wilkins M.J."/>
            <person name="Karaoz U."/>
            <person name="Brodie E.L."/>
            <person name="Williams K.H."/>
            <person name="Hubbard S.S."/>
            <person name="Banfield J.F."/>
        </authorList>
    </citation>
    <scope>NUCLEOTIDE SEQUENCE [LARGE SCALE GENOMIC DNA]</scope>
</reference>
<dbReference type="GO" id="GO:0005524">
    <property type="term" value="F:ATP binding"/>
    <property type="evidence" value="ECO:0007669"/>
    <property type="project" value="UniProtKB-UniRule"/>
</dbReference>
<comment type="subunit">
    <text evidence="7">Monomer.</text>
</comment>